<name>A0AAV6HKT4_9ERIC</name>
<sequence length="394" mass="44179">MRSMNSSRSTSFSVAVTITIVVDLAEHGGDLELFYDENDEAVKSRQIHYDDSAIDRLLDREQIGDKAANMDEAEEDGFLKAFKAVKSRQIHYDDVAIDRLLDREQIGDKGANLDEAEEDGFFKAFKVCHCSCMFLFIWLSTGHLPEVDVPLPIRTSKHPTCGGVKEKCKRLRNDTWQNLMNLSITSFQKVRGISINNKETEVLKRKQNHKVRNNAVVGGVDPEYTHGFRKGLDEDTSNRSSSGFAIANSDSCVLFGSAYASDLTDCFHSLGDFFGSPSSEHPQVLSVPLVNLTNLSSDACINVIYTFADPSHSVVWDTMRWSFHISVSYEEDFLFASYASMVSFEIGPGSILIRFPSSIAREQESEANSLSVENERHPPNKAIHIWPPFLLIFL</sequence>
<dbReference type="PANTHER" id="PTHR46855:SF1">
    <property type="entry name" value="GATA TRANSCRIPTION FACTOR 26"/>
    <property type="match status" value="1"/>
</dbReference>
<gene>
    <name evidence="1" type="ORF">RHGRI_035881</name>
</gene>
<dbReference type="EMBL" id="JACTNZ010000013">
    <property type="protein sequence ID" value="KAG5514628.1"/>
    <property type="molecule type" value="Genomic_DNA"/>
</dbReference>
<reference evidence="1 2" key="1">
    <citation type="submission" date="2020-08" db="EMBL/GenBank/DDBJ databases">
        <title>Plant Genome Project.</title>
        <authorList>
            <person name="Zhang R.-G."/>
        </authorList>
    </citation>
    <scope>NUCLEOTIDE SEQUENCE [LARGE SCALE GENOMIC DNA]</scope>
    <source>
        <strain evidence="1">WSP0</strain>
        <tissue evidence="1">Leaf</tissue>
    </source>
</reference>
<proteinExistence type="predicted"/>
<accession>A0AAV6HKT4</accession>
<keyword evidence="2" id="KW-1185">Reference proteome</keyword>
<dbReference type="Proteomes" id="UP000823749">
    <property type="component" value="Chromosome 13"/>
</dbReference>
<organism evidence="1 2">
    <name type="scientific">Rhododendron griersonianum</name>
    <dbReference type="NCBI Taxonomy" id="479676"/>
    <lineage>
        <taxon>Eukaryota</taxon>
        <taxon>Viridiplantae</taxon>
        <taxon>Streptophyta</taxon>
        <taxon>Embryophyta</taxon>
        <taxon>Tracheophyta</taxon>
        <taxon>Spermatophyta</taxon>
        <taxon>Magnoliopsida</taxon>
        <taxon>eudicotyledons</taxon>
        <taxon>Gunneridae</taxon>
        <taxon>Pentapetalae</taxon>
        <taxon>asterids</taxon>
        <taxon>Ericales</taxon>
        <taxon>Ericaceae</taxon>
        <taxon>Ericoideae</taxon>
        <taxon>Rhodoreae</taxon>
        <taxon>Rhododendron</taxon>
    </lineage>
</organism>
<evidence type="ECO:0000313" key="2">
    <source>
        <dbReference type="Proteomes" id="UP000823749"/>
    </source>
</evidence>
<protein>
    <submittedName>
        <fullName evidence="1">Uncharacterized protein</fullName>
    </submittedName>
</protein>
<comment type="caution">
    <text evidence="1">The sequence shown here is derived from an EMBL/GenBank/DDBJ whole genome shotgun (WGS) entry which is preliminary data.</text>
</comment>
<dbReference type="AlphaFoldDB" id="A0AAV6HKT4"/>
<dbReference type="PANTHER" id="PTHR46855">
    <property type="entry name" value="OSJNBB0038F03.10 PROTEIN"/>
    <property type="match status" value="1"/>
</dbReference>
<dbReference type="InterPro" id="IPR044589">
    <property type="entry name" value="GATA26/27"/>
</dbReference>
<evidence type="ECO:0000313" key="1">
    <source>
        <dbReference type="EMBL" id="KAG5514628.1"/>
    </source>
</evidence>